<dbReference type="PATRIC" id="fig|49547.3.peg.1330"/>
<keyword evidence="2" id="KW-1185">Reference proteome</keyword>
<dbReference type="Proteomes" id="UP000077245">
    <property type="component" value="Unassembled WGS sequence"/>
</dbReference>
<organism evidence="1 2">
    <name type="scientific">Methanobrevibacter curvatus</name>
    <dbReference type="NCBI Taxonomy" id="49547"/>
    <lineage>
        <taxon>Archaea</taxon>
        <taxon>Methanobacteriati</taxon>
        <taxon>Methanobacteriota</taxon>
        <taxon>Methanomada group</taxon>
        <taxon>Methanobacteria</taxon>
        <taxon>Methanobacteriales</taxon>
        <taxon>Methanobacteriaceae</taxon>
        <taxon>Methanobrevibacter</taxon>
    </lineage>
</organism>
<evidence type="ECO:0000313" key="1">
    <source>
        <dbReference type="EMBL" id="KZX11973.1"/>
    </source>
</evidence>
<proteinExistence type="predicted"/>
<dbReference type="STRING" id="49547.MBCUR_12380"/>
<evidence type="ECO:0000313" key="2">
    <source>
        <dbReference type="Proteomes" id="UP000077245"/>
    </source>
</evidence>
<evidence type="ECO:0008006" key="3">
    <source>
        <dbReference type="Google" id="ProtNLM"/>
    </source>
</evidence>
<protein>
    <recommendedName>
        <fullName evidence="3">Peptidase family U32</fullName>
    </recommendedName>
</protein>
<reference evidence="1 2" key="1">
    <citation type="submission" date="2016-04" db="EMBL/GenBank/DDBJ databases">
        <title>Genome sequence of Methanobrevibacter curvatus DSM 11111.</title>
        <authorList>
            <person name="Poehlein A."/>
            <person name="Seedorf H."/>
            <person name="Daniel R."/>
        </authorList>
    </citation>
    <scope>NUCLEOTIDE SEQUENCE [LARGE SCALE GENOMIC DNA]</scope>
    <source>
        <strain evidence="1 2">DSM 11111</strain>
    </source>
</reference>
<dbReference type="RefSeq" id="WP_067091637.1">
    <property type="nucleotide sequence ID" value="NZ_LWMV01000177.1"/>
</dbReference>
<dbReference type="AlphaFoldDB" id="A0A166AFQ6"/>
<gene>
    <name evidence="1" type="ORF">MBCUR_12380</name>
</gene>
<comment type="caution">
    <text evidence="1">The sequence shown here is derived from an EMBL/GenBank/DDBJ whole genome shotgun (WGS) entry which is preliminary data.</text>
</comment>
<dbReference type="EMBL" id="LWMV01000177">
    <property type="protein sequence ID" value="KZX11973.1"/>
    <property type="molecule type" value="Genomic_DNA"/>
</dbReference>
<sequence length="301" mass="33924">MKDTVNFLEKIGIKNENNQYVSKKRFKDGSQYRFEVPGIQNPLAMKSLLDEINSYELNISRVSQTMGIMRLTDFEIEEMVDLAIENKVELFLSVGPRASYDTSATAQTKEGKTVANRLRGYKNLLYAIEDVKRAISFGVKGILIYDEGLLYILNQMRKDGEIPEYIDFKVSAHTGHGNPASAKLLEFIGANSFNPTRDLSIEMLGSIRESINIPLDIHTENPISSGGFIRHYEVPEIIKVASPVYLKTGGSVAKTHNWTIDENSAKLRAKQVLLVQSMIDKYYPQAIGTYKNSKYLSIPQK</sequence>
<dbReference type="OrthoDB" id="68691at2157"/>
<accession>A0A166AFQ6</accession>
<name>A0A166AFQ6_9EURY</name>